<name>A0A923E6D3_9ACTO</name>
<dbReference type="InterPro" id="IPR036397">
    <property type="entry name" value="RNaseH_sf"/>
</dbReference>
<dbReference type="PROSITE" id="PS50994">
    <property type="entry name" value="INTEGRASE"/>
    <property type="match status" value="1"/>
</dbReference>
<reference evidence="2" key="1">
    <citation type="submission" date="2020-08" db="EMBL/GenBank/DDBJ databases">
        <title>Sequencing the genomes of 1000 actinobacteria strains.</title>
        <authorList>
            <person name="Klenk H.-P."/>
        </authorList>
    </citation>
    <scope>NUCLEOTIDE SEQUENCE</scope>
    <source>
        <strain evidence="2">DSM 10695</strain>
    </source>
</reference>
<keyword evidence="3" id="KW-1185">Reference proteome</keyword>
<dbReference type="RefSeq" id="WP_184453432.1">
    <property type="nucleotide sequence ID" value="NZ_JACHMK010000001.1"/>
</dbReference>
<dbReference type="Gene3D" id="3.30.420.10">
    <property type="entry name" value="Ribonuclease H-like superfamily/Ribonuclease H"/>
    <property type="match status" value="1"/>
</dbReference>
<dbReference type="Pfam" id="PF13683">
    <property type="entry name" value="rve_3"/>
    <property type="match status" value="1"/>
</dbReference>
<accession>A0A923E6D3</accession>
<dbReference type="InterPro" id="IPR050900">
    <property type="entry name" value="Transposase_IS3/IS150/IS904"/>
</dbReference>
<evidence type="ECO:0000313" key="3">
    <source>
        <dbReference type="Proteomes" id="UP000617426"/>
    </source>
</evidence>
<feature type="domain" description="Integrase catalytic" evidence="1">
    <location>
        <begin position="1"/>
        <end position="86"/>
    </location>
</feature>
<evidence type="ECO:0000313" key="2">
    <source>
        <dbReference type="EMBL" id="MBB6335187.1"/>
    </source>
</evidence>
<dbReference type="AlphaFoldDB" id="A0A923E6D3"/>
<protein>
    <submittedName>
        <fullName evidence="2">Transposase InsO family protein</fullName>
    </submittedName>
</protein>
<organism evidence="2 3">
    <name type="scientific">Schaalia hyovaginalis</name>
    <dbReference type="NCBI Taxonomy" id="29316"/>
    <lineage>
        <taxon>Bacteria</taxon>
        <taxon>Bacillati</taxon>
        <taxon>Actinomycetota</taxon>
        <taxon>Actinomycetes</taxon>
        <taxon>Actinomycetales</taxon>
        <taxon>Actinomycetaceae</taxon>
        <taxon>Schaalia</taxon>
    </lineage>
</organism>
<proteinExistence type="predicted"/>
<sequence>MSIAYNEKLTDYGIKPSTGTVGDSYDNALAETVNGLYKSELIYSQSWASLMDVEFATLNRAHWYNTQRLHKAIDYHTPTEIKQIYYAKRTTNTPEPIATT</sequence>
<dbReference type="GO" id="GO:0015074">
    <property type="term" value="P:DNA integration"/>
    <property type="evidence" value="ECO:0007669"/>
    <property type="project" value="InterPro"/>
</dbReference>
<gene>
    <name evidence="2" type="ORF">HD592_001752</name>
</gene>
<dbReference type="PANTHER" id="PTHR46889:SF4">
    <property type="entry name" value="TRANSPOSASE INSO FOR INSERTION SEQUENCE ELEMENT IS911B-RELATED"/>
    <property type="match status" value="1"/>
</dbReference>
<dbReference type="InterPro" id="IPR012337">
    <property type="entry name" value="RNaseH-like_sf"/>
</dbReference>
<comment type="caution">
    <text evidence="2">The sequence shown here is derived from an EMBL/GenBank/DDBJ whole genome shotgun (WGS) entry which is preliminary data.</text>
</comment>
<dbReference type="SUPFAM" id="SSF53098">
    <property type="entry name" value="Ribonuclease H-like"/>
    <property type="match status" value="1"/>
</dbReference>
<dbReference type="GO" id="GO:0003676">
    <property type="term" value="F:nucleic acid binding"/>
    <property type="evidence" value="ECO:0007669"/>
    <property type="project" value="InterPro"/>
</dbReference>
<dbReference type="Proteomes" id="UP000617426">
    <property type="component" value="Unassembled WGS sequence"/>
</dbReference>
<dbReference type="InterPro" id="IPR001584">
    <property type="entry name" value="Integrase_cat-core"/>
</dbReference>
<dbReference type="EMBL" id="JACHMK010000001">
    <property type="protein sequence ID" value="MBB6335187.1"/>
    <property type="molecule type" value="Genomic_DNA"/>
</dbReference>
<dbReference type="PANTHER" id="PTHR46889">
    <property type="entry name" value="TRANSPOSASE INSF FOR INSERTION SEQUENCE IS3B-RELATED"/>
    <property type="match status" value="1"/>
</dbReference>
<evidence type="ECO:0000259" key="1">
    <source>
        <dbReference type="PROSITE" id="PS50994"/>
    </source>
</evidence>